<accession>A0A7S1PET6</accession>
<dbReference type="GO" id="GO:0001682">
    <property type="term" value="P:tRNA 5'-leader removal"/>
    <property type="evidence" value="ECO:0007669"/>
    <property type="project" value="InterPro"/>
</dbReference>
<feature type="compositionally biased region" description="Low complexity" evidence="1">
    <location>
        <begin position="195"/>
        <end position="214"/>
    </location>
</feature>
<dbReference type="GO" id="GO:0000171">
    <property type="term" value="F:ribonuclease MRP activity"/>
    <property type="evidence" value="ECO:0007669"/>
    <property type="project" value="TreeGrafter"/>
</dbReference>
<evidence type="ECO:0000256" key="1">
    <source>
        <dbReference type="SAM" id="MobiDB-lite"/>
    </source>
</evidence>
<dbReference type="GO" id="GO:0000172">
    <property type="term" value="C:ribonuclease MRP complex"/>
    <property type="evidence" value="ECO:0007669"/>
    <property type="project" value="TreeGrafter"/>
</dbReference>
<dbReference type="PANTHER" id="PTHR15396">
    <property type="entry name" value="RIBONUCLEASE P PROTEIN SUBUNIT P40"/>
    <property type="match status" value="1"/>
</dbReference>
<dbReference type="EMBL" id="HBGD01002829">
    <property type="protein sequence ID" value="CAD9079111.1"/>
    <property type="molecule type" value="Transcribed_RNA"/>
</dbReference>
<organism evidence="2">
    <name type="scientific">Percolomonas cosmopolitus</name>
    <dbReference type="NCBI Taxonomy" id="63605"/>
    <lineage>
        <taxon>Eukaryota</taxon>
        <taxon>Discoba</taxon>
        <taxon>Heterolobosea</taxon>
        <taxon>Tetramitia</taxon>
        <taxon>Eutetramitia</taxon>
        <taxon>Percolomonadidae</taxon>
        <taxon>Percolomonas</taxon>
    </lineage>
</organism>
<dbReference type="InterPro" id="IPR013893">
    <property type="entry name" value="RNase_P_Rpp40"/>
</dbReference>
<dbReference type="GO" id="GO:0030681">
    <property type="term" value="C:multimeric ribonuclease P complex"/>
    <property type="evidence" value="ECO:0007669"/>
    <property type="project" value="TreeGrafter"/>
</dbReference>
<feature type="compositionally biased region" description="Basic and acidic residues" evidence="1">
    <location>
        <begin position="162"/>
        <end position="187"/>
    </location>
</feature>
<dbReference type="GO" id="GO:0000447">
    <property type="term" value="P:endonucleolytic cleavage in ITS1 to separate SSU-rRNA from 5.8S rRNA and LSU-rRNA from tricistronic rRNA transcript (SSU-rRNA, 5.8S rRNA, LSU-rRNA)"/>
    <property type="evidence" value="ECO:0007669"/>
    <property type="project" value="TreeGrafter"/>
</dbReference>
<reference evidence="2" key="1">
    <citation type="submission" date="2021-01" db="EMBL/GenBank/DDBJ databases">
        <authorList>
            <person name="Corre E."/>
            <person name="Pelletier E."/>
            <person name="Niang G."/>
            <person name="Scheremetjew M."/>
            <person name="Finn R."/>
            <person name="Kale V."/>
            <person name="Holt S."/>
            <person name="Cochrane G."/>
            <person name="Meng A."/>
            <person name="Brown T."/>
            <person name="Cohen L."/>
        </authorList>
    </citation>
    <scope>NUCLEOTIDE SEQUENCE</scope>
    <source>
        <strain evidence="2">WS</strain>
    </source>
</reference>
<proteinExistence type="predicted"/>
<feature type="region of interest" description="Disordered" evidence="1">
    <location>
        <begin position="162"/>
        <end position="219"/>
    </location>
</feature>
<evidence type="ECO:0000313" key="2">
    <source>
        <dbReference type="EMBL" id="CAD9079111.1"/>
    </source>
</evidence>
<dbReference type="Pfam" id="PF08584">
    <property type="entry name" value="Ribonuc_P_40"/>
    <property type="match status" value="1"/>
</dbReference>
<dbReference type="GO" id="GO:0004526">
    <property type="term" value="F:ribonuclease P activity"/>
    <property type="evidence" value="ECO:0007669"/>
    <property type="project" value="TreeGrafter"/>
</dbReference>
<protein>
    <submittedName>
        <fullName evidence="2">Uncharacterized protein</fullName>
    </submittedName>
</protein>
<gene>
    <name evidence="2" type="ORF">PCOS0759_LOCUS2343</name>
</gene>
<dbReference type="PANTHER" id="PTHR15396:SF1">
    <property type="entry name" value="RIBONUCLEASE P PROTEIN SUBUNIT P40"/>
    <property type="match status" value="1"/>
</dbReference>
<name>A0A7S1PET6_9EUKA</name>
<sequence length="457" mass="52266">MDFSHGIDPLERPRAKIWKSSFQNPNSRHSSLISTHPFNHSLQLLLPFTSQDQKSQLSSIISSSLSQPHKSYFYNVLRLNYRNIDAFVDVICEAISRNCVVRAMAIKGIQDPIKMAVCNAHFIMHINQSMKFRLGMPCEKIKSFYERDVWCVDVDMSKAKSVNREQDMEKANAHDDHRMMDIAKDDNTPAPDGQPSSATTTTPTSTATRTPKPTIADPRQPGLISRLKWALQRWLHETHLQIDFVLAIENQHGEPMELDLFTTHKFPLKRVQGFGDPLKLSLPKKFFLPKIRRVMNAHEQPHEKLRWEHTMKGIMNYVGIAATGAHRFLKTTNSDGKYDDPFFVHNLYGAFEPDEYVQCRGGFFVNMSGLVPPSVVQNVLNELRKHYSSLSAEDSHQDELWYSVLVTGFAESPVSWRHYNHGTCIGEENDYLLIGLSGEDESYLSFQCLNEYGSECQ</sequence>
<dbReference type="AlphaFoldDB" id="A0A7S1PET6"/>